<name>A0ACC0VYE4_9STRA</name>
<gene>
    <name evidence="1" type="ORF">PsorP6_009262</name>
</gene>
<organism evidence="1 2">
    <name type="scientific">Peronosclerospora sorghi</name>
    <dbReference type="NCBI Taxonomy" id="230839"/>
    <lineage>
        <taxon>Eukaryota</taxon>
        <taxon>Sar</taxon>
        <taxon>Stramenopiles</taxon>
        <taxon>Oomycota</taxon>
        <taxon>Peronosporomycetes</taxon>
        <taxon>Peronosporales</taxon>
        <taxon>Peronosporaceae</taxon>
        <taxon>Peronosclerospora</taxon>
    </lineage>
</organism>
<proteinExistence type="predicted"/>
<accession>A0ACC0VYE4</accession>
<protein>
    <submittedName>
        <fullName evidence="1">Uncharacterized protein</fullName>
    </submittedName>
</protein>
<reference evidence="1 2" key="1">
    <citation type="journal article" date="2022" name="bioRxiv">
        <title>The genome of the oomycete Peronosclerospora sorghi, a cosmopolitan pathogen of maize and sorghum, is inflated with dispersed pseudogenes.</title>
        <authorList>
            <person name="Fletcher K."/>
            <person name="Martin F."/>
            <person name="Isakeit T."/>
            <person name="Cavanaugh K."/>
            <person name="Magill C."/>
            <person name="Michelmore R."/>
        </authorList>
    </citation>
    <scope>NUCLEOTIDE SEQUENCE [LARGE SCALE GENOMIC DNA]</scope>
    <source>
        <strain evidence="1">P6</strain>
    </source>
</reference>
<sequence>MTKEFVPVDLQERLGEKLDALKQKHCKNLEDYIMKFRKIMSDIKEMSDLDRYEQRTRRHLERSPTIVNNSGVDRDGDVIMDAGNTNLSKDECVRKKLFFYCKKPGHRLAECRSIKHNNQQNKKSVQVSNMVMKSVSEDKEEDMIDTIVIGHVTAKDKSNELIRKEGCLGDARVKILIDSGADHNIIRPRLGTHMFQNKKIQAVRFDESTTPRKMTNVFKEEIMMEGQVFKDITLT</sequence>
<comment type="caution">
    <text evidence="1">The sequence shown here is derived from an EMBL/GenBank/DDBJ whole genome shotgun (WGS) entry which is preliminary data.</text>
</comment>
<dbReference type="Proteomes" id="UP001163321">
    <property type="component" value="Chromosome 5"/>
</dbReference>
<evidence type="ECO:0000313" key="1">
    <source>
        <dbReference type="EMBL" id="KAI9911512.1"/>
    </source>
</evidence>
<keyword evidence="2" id="KW-1185">Reference proteome</keyword>
<dbReference type="EMBL" id="CM047584">
    <property type="protein sequence ID" value="KAI9911512.1"/>
    <property type="molecule type" value="Genomic_DNA"/>
</dbReference>
<evidence type="ECO:0000313" key="2">
    <source>
        <dbReference type="Proteomes" id="UP001163321"/>
    </source>
</evidence>